<dbReference type="RefSeq" id="XP_073918349.1">
    <property type="nucleotide sequence ID" value="XM_074062248.1"/>
</dbReference>
<evidence type="ECO:0000313" key="1">
    <source>
        <dbReference type="Proteomes" id="UP001732720"/>
    </source>
</evidence>
<name>A0AC58LMG5_CASCN</name>
<protein>
    <submittedName>
        <fullName evidence="2">Uncharacterized protein</fullName>
    </submittedName>
</protein>
<dbReference type="Proteomes" id="UP001732720">
    <property type="component" value="Chromosome X"/>
</dbReference>
<gene>
    <name evidence="2" type="primary">LOC109675595</name>
</gene>
<keyword evidence="1" id="KW-1185">Reference proteome</keyword>
<sequence>MFIGGISHAISKQALFEYLSQFGEIIDFMIKTDPNTGLSRGFGFVLFKDCATVEKVLQVKQHEVNGKKIELKKAKPVESQFPTKKIFVGGLNPSIPEERIRRYFGTFGKIEHIELPLCPGTNERRAFCFITYTDENPVRRLLETKYHLIGASRCEVKMAIPKEYFRHPRKAGREASITGLGNLLGGSSHHRRHRGCPGANSDVPGENLSAERENPNDQIANSHDSRENENDSGADFNAFEEDLSVLGACPNAVGTMQNALVANQPALRATQNALGENLNEFGRNQNALVANQNAFGTNQNAFRANQSVLGAVGGGGLPSTFVPVPFSVSTDGLNFAQVFGDFQSVYSYLPVFHGYPGDYFFGYGTSSDLAPVLTHVQINQAIPLGSSYQGIYWPF</sequence>
<evidence type="ECO:0000313" key="2">
    <source>
        <dbReference type="RefSeq" id="XP_073918349.1"/>
    </source>
</evidence>
<accession>A0AC58LMG5</accession>
<proteinExistence type="predicted"/>
<reference evidence="2" key="1">
    <citation type="submission" date="2025-08" db="UniProtKB">
        <authorList>
            <consortium name="RefSeq"/>
        </authorList>
    </citation>
    <scope>IDENTIFICATION</scope>
</reference>
<organism evidence="1 2">
    <name type="scientific">Castor canadensis</name>
    <name type="common">American beaver</name>
    <dbReference type="NCBI Taxonomy" id="51338"/>
    <lineage>
        <taxon>Eukaryota</taxon>
        <taxon>Metazoa</taxon>
        <taxon>Chordata</taxon>
        <taxon>Craniata</taxon>
        <taxon>Vertebrata</taxon>
        <taxon>Euteleostomi</taxon>
        <taxon>Mammalia</taxon>
        <taxon>Eutheria</taxon>
        <taxon>Euarchontoglires</taxon>
        <taxon>Glires</taxon>
        <taxon>Rodentia</taxon>
        <taxon>Castorimorpha</taxon>
        <taxon>Castoridae</taxon>
        <taxon>Castor</taxon>
    </lineage>
</organism>